<dbReference type="PANTHER" id="PTHR31669">
    <property type="entry name" value="PROTEIN FAR1-RELATED SEQUENCE 10-RELATED"/>
    <property type="match status" value="1"/>
</dbReference>
<keyword evidence="2" id="KW-0812">Transmembrane</keyword>
<keyword evidence="1" id="KW-0479">Metal-binding</keyword>
<evidence type="ECO:0000256" key="2">
    <source>
        <dbReference type="SAM" id="Phobius"/>
    </source>
</evidence>
<dbReference type="GO" id="GO:0008270">
    <property type="term" value="F:zinc ion binding"/>
    <property type="evidence" value="ECO:0007669"/>
    <property type="project" value="UniProtKB-UniRule"/>
</dbReference>
<keyword evidence="2" id="KW-0472">Membrane</keyword>
<keyword evidence="1" id="KW-0539">Nucleus</keyword>
<dbReference type="Proteomes" id="UP000289738">
    <property type="component" value="Chromosome A09"/>
</dbReference>
<evidence type="ECO:0000259" key="3">
    <source>
        <dbReference type="Pfam" id="PF10551"/>
    </source>
</evidence>
<feature type="transmembrane region" description="Helical" evidence="2">
    <location>
        <begin position="149"/>
        <end position="168"/>
    </location>
</feature>
<dbReference type="GO" id="GO:0006355">
    <property type="term" value="P:regulation of DNA-templated transcription"/>
    <property type="evidence" value="ECO:0007669"/>
    <property type="project" value="UniProtKB-UniRule"/>
</dbReference>
<keyword evidence="1" id="KW-0863">Zinc-finger</keyword>
<feature type="domain" description="MULE transposase" evidence="3">
    <location>
        <begin position="48"/>
        <end position="94"/>
    </location>
</feature>
<accession>A0A445BHG8</accession>
<comment type="caution">
    <text evidence="4">The sequence shown here is derived from an EMBL/GenBank/DDBJ whole genome shotgun (WGS) entry which is preliminary data.</text>
</comment>
<comment type="function">
    <text evidence="1">Putative transcription activator involved in regulating light control of development.</text>
</comment>
<keyword evidence="2" id="KW-1133">Transmembrane helix</keyword>
<organism evidence="4 5">
    <name type="scientific">Arachis hypogaea</name>
    <name type="common">Peanut</name>
    <dbReference type="NCBI Taxonomy" id="3818"/>
    <lineage>
        <taxon>Eukaryota</taxon>
        <taxon>Viridiplantae</taxon>
        <taxon>Streptophyta</taxon>
        <taxon>Embryophyta</taxon>
        <taxon>Tracheophyta</taxon>
        <taxon>Spermatophyta</taxon>
        <taxon>Magnoliopsida</taxon>
        <taxon>eudicotyledons</taxon>
        <taxon>Gunneridae</taxon>
        <taxon>Pentapetalae</taxon>
        <taxon>rosids</taxon>
        <taxon>fabids</taxon>
        <taxon>Fabales</taxon>
        <taxon>Fabaceae</taxon>
        <taxon>Papilionoideae</taxon>
        <taxon>50 kb inversion clade</taxon>
        <taxon>dalbergioids sensu lato</taxon>
        <taxon>Dalbergieae</taxon>
        <taxon>Pterocarpus clade</taxon>
        <taxon>Arachis</taxon>
    </lineage>
</organism>
<comment type="similarity">
    <text evidence="1">Belongs to the FHY3/FAR1 family.</text>
</comment>
<dbReference type="Pfam" id="PF10551">
    <property type="entry name" value="MULE"/>
    <property type="match status" value="1"/>
</dbReference>
<keyword evidence="5" id="KW-1185">Reference proteome</keyword>
<sequence length="319" mass="37466">MKEKNHNFFFELELGVDHPIKIAFWVDARSRASCEYFGDVISFDTIYNTNIVNHHGHSTLLGCALMKNEDIQSFKWLFEYWLRCMGEKAPMTFLPINVHRCKGLLRVVCPQPFTGGIPQKLNSYKRHEEIEQEMSHCLDVYVFCLFNRGANLLIFWCILFLIHILVYLDHHFWTRMRSTQRSESMHVFFNKFIMCNSSLIQFVKQYDNCLVIREQRERKSDCADFCSVILCAIKSSIEAQFQHVYTHEIQAQFRGKMNCITRSIHSALGFIAYEVVELISNSIFNKFEVTYDAVSREVKCQCLIFESRGILYRHSPSGL</sequence>
<dbReference type="PANTHER" id="PTHR31669:SF283">
    <property type="entry name" value="PROTEIN FAR1-RELATED SEQUENCE"/>
    <property type="match status" value="1"/>
</dbReference>
<evidence type="ECO:0000313" key="4">
    <source>
        <dbReference type="EMBL" id="RYR38128.1"/>
    </source>
</evidence>
<comment type="subcellular location">
    <subcellularLocation>
        <location evidence="1">Nucleus</location>
    </subcellularLocation>
</comment>
<dbReference type="STRING" id="3818.A0A445BHG8"/>
<dbReference type="GO" id="GO:0005634">
    <property type="term" value="C:nucleus"/>
    <property type="evidence" value="ECO:0007669"/>
    <property type="project" value="UniProtKB-SubCell"/>
</dbReference>
<evidence type="ECO:0000256" key="1">
    <source>
        <dbReference type="RuleBase" id="RU367018"/>
    </source>
</evidence>
<dbReference type="InterPro" id="IPR031052">
    <property type="entry name" value="FHY3/FAR1"/>
</dbReference>
<keyword evidence="1" id="KW-0862">Zinc</keyword>
<evidence type="ECO:0000313" key="5">
    <source>
        <dbReference type="Proteomes" id="UP000289738"/>
    </source>
</evidence>
<dbReference type="EMBL" id="SDMP01000009">
    <property type="protein sequence ID" value="RYR38128.1"/>
    <property type="molecule type" value="Genomic_DNA"/>
</dbReference>
<reference evidence="4 5" key="1">
    <citation type="submission" date="2019-01" db="EMBL/GenBank/DDBJ databases">
        <title>Sequencing of cultivated peanut Arachis hypogaea provides insights into genome evolution and oil improvement.</title>
        <authorList>
            <person name="Chen X."/>
        </authorList>
    </citation>
    <scope>NUCLEOTIDE SEQUENCE [LARGE SCALE GENOMIC DNA]</scope>
    <source>
        <strain evidence="5">cv. Fuhuasheng</strain>
        <tissue evidence="4">Leaves</tissue>
    </source>
</reference>
<dbReference type="InterPro" id="IPR018289">
    <property type="entry name" value="MULE_transposase_dom"/>
</dbReference>
<proteinExistence type="inferred from homology"/>
<gene>
    <name evidence="4" type="ORF">Ahy_A09g043082</name>
</gene>
<protein>
    <recommendedName>
        <fullName evidence="1">Protein FAR1-RELATED SEQUENCE</fullName>
    </recommendedName>
</protein>
<dbReference type="AlphaFoldDB" id="A0A445BHG8"/>
<name>A0A445BHG8_ARAHY</name>